<dbReference type="RefSeq" id="WP_216094504.1">
    <property type="nucleotide sequence ID" value="NZ_FNUC01000002.1"/>
</dbReference>
<evidence type="ECO:0000313" key="6">
    <source>
        <dbReference type="EMBL" id="SED82731.1"/>
    </source>
</evidence>
<sequence length="414" mass="45014">MHSPETLVESRPLRVVLLNWRDTTHPEGGGSERYVENVAAGLAAAGHDVTFFCAAHPGAPKVERRDGYRIIRRGGKFTVYAHAVRMLASGALGRPDVIVDVQNGIPFWSRLAVRCPVVVLVHHVHREQWGVVYGPATARLGWWLESRLAPRVYRDSRYVTVSEITRTELAALGVGPGRVDVVHNGTAPAPATTTQRSDQPRICVLGRLVPHKRVEHALQVAARLRASRPGLRVSVIGDGWWSDRLTAEAKRLGVDDITDFLGFVDERAKHAELARSWLMLAPSVKEGWGLTVVEAAQHQVPTIGYRSAGGLAESIVDGATGLLADDLDGLTAATDELLSDGVRRAALGRAAAARAATFTWDQTVRSWDALLRRTVAEEAAERSARRIRAATSGVALDPHRVPVTAEAGPFFRQS</sequence>
<evidence type="ECO:0000256" key="2">
    <source>
        <dbReference type="ARBA" id="ARBA00022676"/>
    </source>
</evidence>
<dbReference type="AlphaFoldDB" id="A0A1H5DV16"/>
<comment type="similarity">
    <text evidence="1">Belongs to the glycosyltransferase group 1 family. Glycosyltransferase 4 subfamily.</text>
</comment>
<feature type="domain" description="Glycosyl transferase family 1" evidence="4">
    <location>
        <begin position="195"/>
        <end position="352"/>
    </location>
</feature>
<protein>
    <submittedName>
        <fullName evidence="6">Glycosyltransferase involved in cell wall bisynthesis</fullName>
    </submittedName>
</protein>
<gene>
    <name evidence="6" type="ORF">SAMN04488561_0530</name>
</gene>
<evidence type="ECO:0000259" key="5">
    <source>
        <dbReference type="Pfam" id="PF13439"/>
    </source>
</evidence>
<evidence type="ECO:0000256" key="3">
    <source>
        <dbReference type="ARBA" id="ARBA00022679"/>
    </source>
</evidence>
<dbReference type="PANTHER" id="PTHR12526:SF640">
    <property type="entry name" value="COLANIC ACID BIOSYNTHESIS GLYCOSYLTRANSFERASE WCAL-RELATED"/>
    <property type="match status" value="1"/>
</dbReference>
<dbReference type="Gene3D" id="3.40.50.2000">
    <property type="entry name" value="Glycogen Phosphorylase B"/>
    <property type="match status" value="2"/>
</dbReference>
<dbReference type="Pfam" id="PF00534">
    <property type="entry name" value="Glycos_transf_1"/>
    <property type="match status" value="1"/>
</dbReference>
<dbReference type="InterPro" id="IPR028098">
    <property type="entry name" value="Glyco_trans_4-like_N"/>
</dbReference>
<name>A0A1H5DV16_9ACTN</name>
<dbReference type="Pfam" id="PF13439">
    <property type="entry name" value="Glyco_transf_4"/>
    <property type="match status" value="1"/>
</dbReference>
<dbReference type="CDD" id="cd03801">
    <property type="entry name" value="GT4_PimA-like"/>
    <property type="match status" value="1"/>
</dbReference>
<organism evidence="6 7">
    <name type="scientific">Jiangella alba</name>
    <dbReference type="NCBI Taxonomy" id="561176"/>
    <lineage>
        <taxon>Bacteria</taxon>
        <taxon>Bacillati</taxon>
        <taxon>Actinomycetota</taxon>
        <taxon>Actinomycetes</taxon>
        <taxon>Jiangellales</taxon>
        <taxon>Jiangellaceae</taxon>
        <taxon>Jiangella</taxon>
    </lineage>
</organism>
<dbReference type="PANTHER" id="PTHR12526">
    <property type="entry name" value="GLYCOSYLTRANSFERASE"/>
    <property type="match status" value="1"/>
</dbReference>
<evidence type="ECO:0000256" key="1">
    <source>
        <dbReference type="ARBA" id="ARBA00009481"/>
    </source>
</evidence>
<dbReference type="SUPFAM" id="SSF53756">
    <property type="entry name" value="UDP-Glycosyltransferase/glycogen phosphorylase"/>
    <property type="match status" value="1"/>
</dbReference>
<accession>A0A1H5DV16</accession>
<dbReference type="Proteomes" id="UP000181980">
    <property type="component" value="Unassembled WGS sequence"/>
</dbReference>
<dbReference type="EMBL" id="FNUC01000002">
    <property type="protein sequence ID" value="SED82731.1"/>
    <property type="molecule type" value="Genomic_DNA"/>
</dbReference>
<dbReference type="GO" id="GO:0016757">
    <property type="term" value="F:glycosyltransferase activity"/>
    <property type="evidence" value="ECO:0007669"/>
    <property type="project" value="UniProtKB-KW"/>
</dbReference>
<evidence type="ECO:0000259" key="4">
    <source>
        <dbReference type="Pfam" id="PF00534"/>
    </source>
</evidence>
<proteinExistence type="inferred from homology"/>
<feature type="domain" description="Glycosyltransferase subfamily 4-like N-terminal" evidence="5">
    <location>
        <begin position="29"/>
        <end position="186"/>
    </location>
</feature>
<keyword evidence="3 6" id="KW-0808">Transferase</keyword>
<dbReference type="STRING" id="561176.SAMN04488561_0530"/>
<evidence type="ECO:0000313" key="7">
    <source>
        <dbReference type="Proteomes" id="UP000181980"/>
    </source>
</evidence>
<keyword evidence="2" id="KW-0328">Glycosyltransferase</keyword>
<dbReference type="InterPro" id="IPR001296">
    <property type="entry name" value="Glyco_trans_1"/>
</dbReference>
<keyword evidence="7" id="KW-1185">Reference proteome</keyword>
<reference evidence="7" key="1">
    <citation type="submission" date="2016-10" db="EMBL/GenBank/DDBJ databases">
        <authorList>
            <person name="Varghese N."/>
            <person name="Submissions S."/>
        </authorList>
    </citation>
    <scope>NUCLEOTIDE SEQUENCE [LARGE SCALE GENOMIC DNA]</scope>
    <source>
        <strain evidence="7">DSM 45237</strain>
    </source>
</reference>